<protein>
    <submittedName>
        <fullName evidence="2">Uncharacterized protein</fullName>
    </submittedName>
</protein>
<dbReference type="AlphaFoldDB" id="A0A941EQ13"/>
<feature type="compositionally biased region" description="Basic and acidic residues" evidence="1">
    <location>
        <begin position="82"/>
        <end position="93"/>
    </location>
</feature>
<evidence type="ECO:0000313" key="3">
    <source>
        <dbReference type="Proteomes" id="UP000675781"/>
    </source>
</evidence>
<comment type="caution">
    <text evidence="2">The sequence shown here is derived from an EMBL/GenBank/DDBJ whole genome shotgun (WGS) entry which is preliminary data.</text>
</comment>
<name>A0A941EQ13_9ACTN</name>
<dbReference type="RefSeq" id="WP_212529542.1">
    <property type="nucleotide sequence ID" value="NZ_JAGSOG010000079.1"/>
</dbReference>
<feature type="region of interest" description="Disordered" evidence="1">
    <location>
        <begin position="73"/>
        <end position="93"/>
    </location>
</feature>
<evidence type="ECO:0000313" key="2">
    <source>
        <dbReference type="EMBL" id="MBR7835028.1"/>
    </source>
</evidence>
<accession>A0A941EQ13</accession>
<gene>
    <name evidence="2" type="ORF">KDL01_17265</name>
</gene>
<evidence type="ECO:0000256" key="1">
    <source>
        <dbReference type="SAM" id="MobiDB-lite"/>
    </source>
</evidence>
<dbReference type="EMBL" id="JAGSOG010000079">
    <property type="protein sequence ID" value="MBR7835028.1"/>
    <property type="molecule type" value="Genomic_DNA"/>
</dbReference>
<sequence length="93" mass="10096">MIWHPGPLLGPTHEYQQLTDTFGPSSPGGANETAKALESLRGFPKPRHGTLAAGFKPSAALTHPGRLLHRRHAATVGPFRPTRPDTGRIFREP</sequence>
<dbReference type="Proteomes" id="UP000675781">
    <property type="component" value="Unassembled WGS sequence"/>
</dbReference>
<organism evidence="2 3">
    <name type="scientific">Actinospica durhamensis</name>
    <dbReference type="NCBI Taxonomy" id="1508375"/>
    <lineage>
        <taxon>Bacteria</taxon>
        <taxon>Bacillati</taxon>
        <taxon>Actinomycetota</taxon>
        <taxon>Actinomycetes</taxon>
        <taxon>Catenulisporales</taxon>
        <taxon>Actinospicaceae</taxon>
        <taxon>Actinospica</taxon>
    </lineage>
</organism>
<proteinExistence type="predicted"/>
<keyword evidence="3" id="KW-1185">Reference proteome</keyword>
<reference evidence="2" key="1">
    <citation type="submission" date="2021-04" db="EMBL/GenBank/DDBJ databases">
        <title>Genome based classification of Actinospica acidithermotolerans sp. nov., an actinobacterium isolated from an Indonesian hot spring.</title>
        <authorList>
            <person name="Kusuma A.B."/>
            <person name="Putra K.E."/>
            <person name="Nafisah S."/>
            <person name="Loh J."/>
            <person name="Nouioui I."/>
            <person name="Goodfellow M."/>
        </authorList>
    </citation>
    <scope>NUCLEOTIDE SEQUENCE</scope>
    <source>
        <strain evidence="2">CSCA 57</strain>
    </source>
</reference>